<dbReference type="EMBL" id="CAJNNV010001846">
    <property type="protein sequence ID" value="CAE8585966.1"/>
    <property type="molecule type" value="Genomic_DNA"/>
</dbReference>
<dbReference type="CDD" id="cd00051">
    <property type="entry name" value="EFh"/>
    <property type="match status" value="1"/>
</dbReference>
<dbReference type="AlphaFoldDB" id="A0A813DIU9"/>
<dbReference type="InterPro" id="IPR050205">
    <property type="entry name" value="CDPK_Ser/Thr_kinases"/>
</dbReference>
<evidence type="ECO:0000259" key="16">
    <source>
        <dbReference type="PROSITE" id="PS50222"/>
    </source>
</evidence>
<keyword evidence="7" id="KW-0547">Nucleotide-binding</keyword>
<organism evidence="17 18">
    <name type="scientific">Polarella glacialis</name>
    <name type="common">Dinoflagellate</name>
    <dbReference type="NCBI Taxonomy" id="89957"/>
    <lineage>
        <taxon>Eukaryota</taxon>
        <taxon>Sar</taxon>
        <taxon>Alveolata</taxon>
        <taxon>Dinophyceae</taxon>
        <taxon>Suessiales</taxon>
        <taxon>Suessiaceae</taxon>
        <taxon>Polarella</taxon>
    </lineage>
</organism>
<dbReference type="InterPro" id="IPR011009">
    <property type="entry name" value="Kinase-like_dom_sf"/>
</dbReference>
<evidence type="ECO:0000256" key="6">
    <source>
        <dbReference type="ARBA" id="ARBA00022737"/>
    </source>
</evidence>
<evidence type="ECO:0000256" key="7">
    <source>
        <dbReference type="ARBA" id="ARBA00022741"/>
    </source>
</evidence>
<evidence type="ECO:0000256" key="2">
    <source>
        <dbReference type="ARBA" id="ARBA00012513"/>
    </source>
</evidence>
<dbReference type="InterPro" id="IPR008271">
    <property type="entry name" value="Ser/Thr_kinase_AS"/>
</dbReference>
<keyword evidence="4" id="KW-0808">Transferase</keyword>
<dbReference type="InterPro" id="IPR011992">
    <property type="entry name" value="EF-hand-dom_pair"/>
</dbReference>
<comment type="similarity">
    <text evidence="11">Belongs to the protein kinase superfamily. Ser/Thr protein kinase family. CDPK subfamily.</text>
</comment>
<evidence type="ECO:0000256" key="13">
    <source>
        <dbReference type="ARBA" id="ARBA00048679"/>
    </source>
</evidence>
<dbReference type="OrthoDB" id="424326at2759"/>
<dbReference type="GO" id="GO:0005509">
    <property type="term" value="F:calcium ion binding"/>
    <property type="evidence" value="ECO:0007669"/>
    <property type="project" value="InterPro"/>
</dbReference>
<evidence type="ECO:0000256" key="3">
    <source>
        <dbReference type="ARBA" id="ARBA00022527"/>
    </source>
</evidence>
<dbReference type="Proteomes" id="UP000654075">
    <property type="component" value="Unassembled WGS sequence"/>
</dbReference>
<comment type="catalytic activity">
    <reaction evidence="12">
        <text>L-threonyl-[protein] + ATP = O-phospho-L-threonyl-[protein] + ADP + H(+)</text>
        <dbReference type="Rhea" id="RHEA:46608"/>
        <dbReference type="Rhea" id="RHEA-COMP:11060"/>
        <dbReference type="Rhea" id="RHEA-COMP:11605"/>
        <dbReference type="ChEBI" id="CHEBI:15378"/>
        <dbReference type="ChEBI" id="CHEBI:30013"/>
        <dbReference type="ChEBI" id="CHEBI:30616"/>
        <dbReference type="ChEBI" id="CHEBI:61977"/>
        <dbReference type="ChEBI" id="CHEBI:456216"/>
        <dbReference type="EC" id="2.7.11.1"/>
    </reaction>
</comment>
<dbReference type="EC" id="2.7.11.1" evidence="2"/>
<evidence type="ECO:0000256" key="11">
    <source>
        <dbReference type="ARBA" id="ARBA00024334"/>
    </source>
</evidence>
<dbReference type="SMART" id="SM00220">
    <property type="entry name" value="S_TKc"/>
    <property type="match status" value="1"/>
</dbReference>
<keyword evidence="9" id="KW-0106">Calcium</keyword>
<dbReference type="PROSITE" id="PS50011">
    <property type="entry name" value="PROTEIN_KINASE_DOM"/>
    <property type="match status" value="1"/>
</dbReference>
<feature type="region of interest" description="Disordered" evidence="14">
    <location>
        <begin position="503"/>
        <end position="549"/>
    </location>
</feature>
<dbReference type="PROSITE" id="PS50222">
    <property type="entry name" value="EF_HAND_2"/>
    <property type="match status" value="1"/>
</dbReference>
<feature type="compositionally biased region" description="Polar residues" evidence="14">
    <location>
        <begin position="539"/>
        <end position="549"/>
    </location>
</feature>
<dbReference type="InterPro" id="IPR000719">
    <property type="entry name" value="Prot_kinase_dom"/>
</dbReference>
<evidence type="ECO:0000313" key="18">
    <source>
        <dbReference type="Proteomes" id="UP000654075"/>
    </source>
</evidence>
<dbReference type="PROSITE" id="PS00108">
    <property type="entry name" value="PROTEIN_KINASE_ST"/>
    <property type="match status" value="1"/>
</dbReference>
<dbReference type="FunFam" id="3.30.200.20:FF:000315">
    <property type="entry name" value="Calcium-dependent protein kinase 3"/>
    <property type="match status" value="1"/>
</dbReference>
<evidence type="ECO:0000256" key="10">
    <source>
        <dbReference type="ARBA" id="ARBA00022840"/>
    </source>
</evidence>
<comment type="caution">
    <text evidence="17">The sequence shown here is derived from an EMBL/GenBank/DDBJ whole genome shotgun (WGS) entry which is preliminary data.</text>
</comment>
<dbReference type="Gene3D" id="1.10.510.10">
    <property type="entry name" value="Transferase(Phosphotransferase) domain 1"/>
    <property type="match status" value="1"/>
</dbReference>
<evidence type="ECO:0000313" key="17">
    <source>
        <dbReference type="EMBL" id="CAE8585966.1"/>
    </source>
</evidence>
<evidence type="ECO:0000256" key="4">
    <source>
        <dbReference type="ARBA" id="ARBA00022679"/>
    </source>
</evidence>
<keyword evidence="5" id="KW-0479">Metal-binding</keyword>
<keyword evidence="3" id="KW-0723">Serine/threonine-protein kinase</keyword>
<feature type="domain" description="EF-hand" evidence="16">
    <location>
        <begin position="350"/>
        <end position="385"/>
    </location>
</feature>
<dbReference type="InterPro" id="IPR002048">
    <property type="entry name" value="EF_hand_dom"/>
</dbReference>
<keyword evidence="6" id="KW-0677">Repeat</keyword>
<dbReference type="Pfam" id="PF00069">
    <property type="entry name" value="Pkinase"/>
    <property type="match status" value="1"/>
</dbReference>
<dbReference type="PROSITE" id="PS00018">
    <property type="entry name" value="EF_HAND_1"/>
    <property type="match status" value="1"/>
</dbReference>
<comment type="cofactor">
    <cofactor evidence="1">
        <name>Mg(2+)</name>
        <dbReference type="ChEBI" id="CHEBI:18420"/>
    </cofactor>
</comment>
<evidence type="ECO:0000256" key="5">
    <source>
        <dbReference type="ARBA" id="ARBA00022723"/>
    </source>
</evidence>
<evidence type="ECO:0000259" key="15">
    <source>
        <dbReference type="PROSITE" id="PS50011"/>
    </source>
</evidence>
<feature type="compositionally biased region" description="Polar residues" evidence="14">
    <location>
        <begin position="503"/>
        <end position="512"/>
    </location>
</feature>
<evidence type="ECO:0000256" key="8">
    <source>
        <dbReference type="ARBA" id="ARBA00022777"/>
    </source>
</evidence>
<name>A0A813DIU9_POLGL</name>
<feature type="domain" description="Protein kinase" evidence="15">
    <location>
        <begin position="35"/>
        <end position="309"/>
    </location>
</feature>
<accession>A0A813DIU9</accession>
<evidence type="ECO:0000256" key="12">
    <source>
        <dbReference type="ARBA" id="ARBA00047899"/>
    </source>
</evidence>
<keyword evidence="10" id="KW-0067">ATP-binding</keyword>
<evidence type="ECO:0000256" key="9">
    <source>
        <dbReference type="ARBA" id="ARBA00022837"/>
    </source>
</evidence>
<dbReference type="GO" id="GO:0005524">
    <property type="term" value="F:ATP binding"/>
    <property type="evidence" value="ECO:0007669"/>
    <property type="project" value="UniProtKB-KW"/>
</dbReference>
<dbReference type="InterPro" id="IPR018247">
    <property type="entry name" value="EF_Hand_1_Ca_BS"/>
</dbReference>
<protein>
    <recommendedName>
        <fullName evidence="2">non-specific serine/threonine protein kinase</fullName>
        <ecNumber evidence="2">2.7.11.1</ecNumber>
    </recommendedName>
</protein>
<evidence type="ECO:0000256" key="1">
    <source>
        <dbReference type="ARBA" id="ARBA00001946"/>
    </source>
</evidence>
<dbReference type="GO" id="GO:0004674">
    <property type="term" value="F:protein serine/threonine kinase activity"/>
    <property type="evidence" value="ECO:0007669"/>
    <property type="project" value="UniProtKB-KW"/>
</dbReference>
<reference evidence="17" key="1">
    <citation type="submission" date="2021-02" db="EMBL/GenBank/DDBJ databases">
        <authorList>
            <person name="Dougan E. K."/>
            <person name="Rhodes N."/>
            <person name="Thang M."/>
            <person name="Chan C."/>
        </authorList>
    </citation>
    <scope>NUCLEOTIDE SEQUENCE</scope>
</reference>
<keyword evidence="8" id="KW-0418">Kinase</keyword>
<evidence type="ECO:0000256" key="14">
    <source>
        <dbReference type="SAM" id="MobiDB-lite"/>
    </source>
</evidence>
<gene>
    <name evidence="17" type="ORF">PGLA1383_LOCUS4881</name>
</gene>
<proteinExistence type="inferred from homology"/>
<dbReference type="PANTHER" id="PTHR24349">
    <property type="entry name" value="SERINE/THREONINE-PROTEIN KINASE"/>
    <property type="match status" value="1"/>
</dbReference>
<keyword evidence="18" id="KW-1185">Reference proteome</keyword>
<dbReference type="SUPFAM" id="SSF47473">
    <property type="entry name" value="EF-hand"/>
    <property type="match status" value="1"/>
</dbReference>
<sequence length="655" mass="72113">MLSRGTKKTTVADMCGPATLRSSLVTGNYQVDANSEECELIGQGAYGMVHKVKDKVTGQSKVLKSVVRPESWDDERLKMEAQILQNLDHPHILRIFSWYEEGDAINIVMEHCDGGELLKAIREGRRKGEQLAENWAATAIRQSFQALVYIHSKGVVHKDLKGQNLLLLHSTLGDDGQMFNIQPHVIVCDLGIAEICCRGLFGLRGNKVAGTPATMAPEVWTGSCSPKSDVWSMGCVMFEMFTNRLPFEVRGGVDAAAKQQAKWVALHSKGPKWEIMRCRKDVKDLCQLLLTFRESARPSASESLMHPWLRMTETALTAEEVNSLCRAVCSWRDRSPCQRAFCLKMAANCTCIDKFARIFSKFDTDNSGILEKSEVVTALVSMGINKAMAKKTASALDVNGDNSCEYLEFTAACLLSLEDQFDDLLWQEFRQLDVTRSGNLSDKEMAPLILELKTLAASRGLEIEDIDADGDGTKSHKVRRDSTGFSCTVCHRRATAQVLNASMCPGSQTKPSRTAPIPAPVPPPRVPAEEKRGRKKGTKSNPTPDSASAHTITYDGHWISCSVCGRHQFKNWTRFKTSKCLGAPQASGPEEAFRHRIGAVANGKFVCLRCSRATTAANRNNFLRGLCHPKAHSKGLAAAQTKRERAASACCPCKA</sequence>
<comment type="catalytic activity">
    <reaction evidence="13">
        <text>L-seryl-[protein] + ATP = O-phospho-L-seryl-[protein] + ADP + H(+)</text>
        <dbReference type="Rhea" id="RHEA:17989"/>
        <dbReference type="Rhea" id="RHEA-COMP:9863"/>
        <dbReference type="Rhea" id="RHEA-COMP:11604"/>
        <dbReference type="ChEBI" id="CHEBI:15378"/>
        <dbReference type="ChEBI" id="CHEBI:29999"/>
        <dbReference type="ChEBI" id="CHEBI:30616"/>
        <dbReference type="ChEBI" id="CHEBI:83421"/>
        <dbReference type="ChEBI" id="CHEBI:456216"/>
        <dbReference type="EC" id="2.7.11.1"/>
    </reaction>
</comment>
<feature type="compositionally biased region" description="Pro residues" evidence="14">
    <location>
        <begin position="517"/>
        <end position="526"/>
    </location>
</feature>
<dbReference type="SUPFAM" id="SSF56112">
    <property type="entry name" value="Protein kinase-like (PK-like)"/>
    <property type="match status" value="1"/>
</dbReference>
<dbReference type="Gene3D" id="1.10.238.10">
    <property type="entry name" value="EF-hand"/>
    <property type="match status" value="1"/>
</dbReference>